<dbReference type="InterPro" id="IPR014710">
    <property type="entry name" value="RmlC-like_jellyroll"/>
</dbReference>
<feature type="domain" description="Pirin C-terminal" evidence="6">
    <location>
        <begin position="199"/>
        <end position="292"/>
    </location>
</feature>
<dbReference type="InterPro" id="IPR012093">
    <property type="entry name" value="Pirin"/>
</dbReference>
<reference evidence="7 8" key="1">
    <citation type="submission" date="2018-01" db="EMBL/GenBank/DDBJ databases">
        <title>Lactibacter flavus gen. nov., sp. nov., a novel bacterium of the family Propionibacteriaceae isolated from raw milk and dairy products.</title>
        <authorList>
            <person name="Wenning M."/>
            <person name="Breitenwieser F."/>
            <person name="Huptas C."/>
            <person name="von Neubeck M."/>
            <person name="Busse H.-J."/>
            <person name="Scherer S."/>
        </authorList>
    </citation>
    <scope>NUCLEOTIDE SEQUENCE [LARGE SCALE GENOMIC DNA]</scope>
    <source>
        <strain evidence="7 8">VG341</strain>
    </source>
</reference>
<dbReference type="OrthoDB" id="321327at2"/>
<evidence type="ECO:0000256" key="4">
    <source>
        <dbReference type="SAM" id="MobiDB-lite"/>
    </source>
</evidence>
<feature type="domain" description="Pirin N-terminal" evidence="5">
    <location>
        <begin position="78"/>
        <end position="133"/>
    </location>
</feature>
<dbReference type="PIRSF" id="PIRSF006232">
    <property type="entry name" value="Pirin"/>
    <property type="match status" value="1"/>
</dbReference>
<evidence type="ECO:0000256" key="1">
    <source>
        <dbReference type="ARBA" id="ARBA00008416"/>
    </source>
</evidence>
<dbReference type="RefSeq" id="WP_129458299.1">
    <property type="nucleotide sequence ID" value="NZ_PPCV01000003.1"/>
</dbReference>
<feature type="binding site" evidence="2">
    <location>
        <position position="82"/>
    </location>
    <ligand>
        <name>Fe cation</name>
        <dbReference type="ChEBI" id="CHEBI:24875"/>
    </ligand>
</feature>
<feature type="binding site" evidence="2">
    <location>
        <position position="80"/>
    </location>
    <ligand>
        <name>Fe cation</name>
        <dbReference type="ChEBI" id="CHEBI:24875"/>
    </ligand>
</feature>
<evidence type="ECO:0000259" key="6">
    <source>
        <dbReference type="Pfam" id="PF05726"/>
    </source>
</evidence>
<evidence type="ECO:0000313" key="8">
    <source>
        <dbReference type="Proteomes" id="UP000290624"/>
    </source>
</evidence>
<comment type="similarity">
    <text evidence="1 3">Belongs to the pirin family.</text>
</comment>
<dbReference type="EMBL" id="PPCV01000003">
    <property type="protein sequence ID" value="RXW32687.1"/>
    <property type="molecule type" value="Genomic_DNA"/>
</dbReference>
<dbReference type="InterPro" id="IPR011051">
    <property type="entry name" value="RmlC_Cupin_sf"/>
</dbReference>
<keyword evidence="2" id="KW-0479">Metal-binding</keyword>
<evidence type="ECO:0000256" key="2">
    <source>
        <dbReference type="PIRSR" id="PIRSR006232-1"/>
    </source>
</evidence>
<evidence type="ECO:0000313" key="7">
    <source>
        <dbReference type="EMBL" id="RXW32687.1"/>
    </source>
</evidence>
<dbReference type="AlphaFoldDB" id="A0A4Q2EGL3"/>
<feature type="binding site" evidence="2">
    <location>
        <position position="124"/>
    </location>
    <ligand>
        <name>Fe cation</name>
        <dbReference type="ChEBI" id="CHEBI:24875"/>
    </ligand>
</feature>
<keyword evidence="2" id="KW-0408">Iron</keyword>
<accession>A0A4Q2EGL3</accession>
<dbReference type="PANTHER" id="PTHR13903">
    <property type="entry name" value="PIRIN-RELATED"/>
    <property type="match status" value="1"/>
</dbReference>
<comment type="cofactor">
    <cofactor evidence="2">
        <name>Fe cation</name>
        <dbReference type="ChEBI" id="CHEBI:24875"/>
    </cofactor>
    <text evidence="2">Binds 1 Fe cation per subunit.</text>
</comment>
<protein>
    <recommendedName>
        <fullName evidence="9">Pirin family protein</fullName>
    </recommendedName>
</protein>
<feature type="binding site" evidence="2">
    <location>
        <position position="126"/>
    </location>
    <ligand>
        <name>Fe cation</name>
        <dbReference type="ChEBI" id="CHEBI:24875"/>
    </ligand>
</feature>
<name>A0A4Q2EGL3_9ACTN</name>
<evidence type="ECO:0000259" key="5">
    <source>
        <dbReference type="Pfam" id="PF02678"/>
    </source>
</evidence>
<proteinExistence type="inferred from homology"/>
<feature type="region of interest" description="Disordered" evidence="4">
    <location>
        <begin position="41"/>
        <end position="84"/>
    </location>
</feature>
<dbReference type="Pfam" id="PF02678">
    <property type="entry name" value="Pirin"/>
    <property type="match status" value="1"/>
</dbReference>
<dbReference type="PANTHER" id="PTHR13903:SF8">
    <property type="entry name" value="PIRIN"/>
    <property type="match status" value="1"/>
</dbReference>
<evidence type="ECO:0000256" key="3">
    <source>
        <dbReference type="RuleBase" id="RU003457"/>
    </source>
</evidence>
<dbReference type="SUPFAM" id="SSF51182">
    <property type="entry name" value="RmlC-like cupins"/>
    <property type="match status" value="1"/>
</dbReference>
<feature type="compositionally biased region" description="Gly residues" evidence="4">
    <location>
        <begin position="51"/>
        <end position="79"/>
    </location>
</feature>
<keyword evidence="8" id="KW-1185">Reference proteome</keyword>
<dbReference type="InterPro" id="IPR003829">
    <property type="entry name" value="Pirin_N_dom"/>
</dbReference>
<organism evidence="7 8">
    <name type="scientific">Propioniciclava flava</name>
    <dbReference type="NCBI Taxonomy" id="2072026"/>
    <lineage>
        <taxon>Bacteria</taxon>
        <taxon>Bacillati</taxon>
        <taxon>Actinomycetota</taxon>
        <taxon>Actinomycetes</taxon>
        <taxon>Propionibacteriales</taxon>
        <taxon>Propionibacteriaceae</taxon>
        <taxon>Propioniciclava</taxon>
    </lineage>
</organism>
<comment type="caution">
    <text evidence="7">The sequence shown here is derived from an EMBL/GenBank/DDBJ whole genome shotgun (WGS) entry which is preliminary data.</text>
</comment>
<evidence type="ECO:0008006" key="9">
    <source>
        <dbReference type="Google" id="ProtNLM"/>
    </source>
</evidence>
<dbReference type="Gene3D" id="2.60.120.10">
    <property type="entry name" value="Jelly Rolls"/>
    <property type="match status" value="2"/>
</dbReference>
<sequence>MSVVLLAPTTTLAGDGSTTVSRTLPQRGHLGVGPWWFVDAFGGTQHDGDSDGGGSGGGGSGGGRFDGGGSAGHPPGGAPHGHAGMQSMTWLFSGALRHTDGLGTDAVVRAGQVLMFTAGDGAVHTETPVGEEPARGVALGLVLPPHERHRAASVEEFWPEPVRFGDHEVAIFVGELGWEDSPVEVFSPAAGAEVRFASHDPWTVPIPERWEFGVLALDDPVWVDGIQVPPGHLALVSGQPSFDVSAQADAGTVVPALVLGGEIPEPFVPWWNFVGADHDEIASWCRDYEAARGLGDGNAARFPLPPGVTPADLIPAPPLPGVRLLPKHRDQ</sequence>
<dbReference type="Proteomes" id="UP000290624">
    <property type="component" value="Unassembled WGS sequence"/>
</dbReference>
<dbReference type="InterPro" id="IPR008778">
    <property type="entry name" value="Pirin_C_dom"/>
</dbReference>
<dbReference type="GO" id="GO:0046872">
    <property type="term" value="F:metal ion binding"/>
    <property type="evidence" value="ECO:0007669"/>
    <property type="project" value="UniProtKB-KW"/>
</dbReference>
<gene>
    <name evidence="7" type="ORF">C1706_05955</name>
</gene>
<dbReference type="Pfam" id="PF05726">
    <property type="entry name" value="Pirin_C"/>
    <property type="match status" value="1"/>
</dbReference>